<dbReference type="SUPFAM" id="SSF55785">
    <property type="entry name" value="PYP-like sensor domain (PAS domain)"/>
    <property type="match status" value="1"/>
</dbReference>
<dbReference type="RefSeq" id="WP_190945797.1">
    <property type="nucleotide sequence ID" value="NZ_JACJSI010000211.1"/>
</dbReference>
<dbReference type="Gene3D" id="3.30.70.270">
    <property type="match status" value="1"/>
</dbReference>
<dbReference type="InterPro" id="IPR000700">
    <property type="entry name" value="PAS-assoc_C"/>
</dbReference>
<evidence type="ECO:0000256" key="4">
    <source>
        <dbReference type="ARBA" id="ARBA00022989"/>
    </source>
</evidence>
<keyword evidence="3 6" id="KW-0812">Transmembrane</keyword>
<dbReference type="InterPro" id="IPR013767">
    <property type="entry name" value="PAS_fold"/>
</dbReference>
<dbReference type="Pfam" id="PF02743">
    <property type="entry name" value="dCache_1"/>
    <property type="match status" value="1"/>
</dbReference>
<dbReference type="InterPro" id="IPR035965">
    <property type="entry name" value="PAS-like_dom_sf"/>
</dbReference>
<feature type="domain" description="GGDEF" evidence="10">
    <location>
        <begin position="591"/>
        <end position="724"/>
    </location>
</feature>
<sequence>MLLYRAPLRLVLILPFVLQIVIAVSITGWLSYRNGEQAVNDLAAQLRGEVVARIRQHLDTELATPHLINRTNLELIRTGELKTDDFAALGTHFWHQLQTFKSTNTVFFGNPQGRFIAAQRLDDNSLIFIKRELPPAEAKVYNASTQGKLAAFKSVISNFIDVRKRPWYKAASIRRTPTWGNIFALQIRPSIDLPASTPVLNSNRDLQGVIGNNLALGTISEFLYSLKVGQSGQTFILERNGELVASSTAPQPFLIGKDGKTKRMTVATSNNAVLQTATDYLLKQFSNLKGINTTKQLRFLIDRKPYFIEVFPYQDQWGLDWLIVVVVPESDFMGQIHANTRTTIVLCIGALVIATYFGIMTTRWLTRPLLQLNYAAKEIAQGNFQQTITADRIREVKELASSFNQMTLQLQKSFTQMRSLNQALLESESRVKQFLEALPVGVAVHNQAGHLTYVNRIGQRLLNINQLPNTEKWNLIDTFQQYRAGTSQPYPLEDLPAMRALRGETVQTEDIEIHRDNRVISLEVWATPIFDEQEQIAYAIAAFQDISNRKQTEAQLIYNALHDALTDLPNRNLLMERLELTINRAKRVDGYHFAVLFMDLDRFKVINDSLGHLVGDRLLISFAHKLQESIRSTDLAARLGGDEFVLVLEEIKGIQEAVKTAERIFAELQSPLVLEEHEVFITTSIGIVWGTKDYEQVSDLIRDADIAMYRAKAQGRARYEIFNAQMHTQAMKRLHLENDLRKALERQEFLVYYQPIIMLNNGQLVGFEALIRWQHPTRGLVAPGEFLTVAEETGLIVSIDSWMLHTACQQLAAWQRAFSNTALKISVNLSARDFLGIHLLDEVEQALVKAGLNSSCLTLEITESMLLDNVEDTIKLVASLRERGVQISIDDFGTGYSSLSYLHRLPIDFLKIDHSFVSNMQVSDKNYKIVSTIVTLSNQLGLEVIAEGIETLQQIEQLQRLGCKFGQGYFLSRPLPPQAAEALLMRNTFL</sequence>
<gene>
    <name evidence="11" type="ORF">H6G97_37995</name>
</gene>
<evidence type="ECO:0000313" key="11">
    <source>
        <dbReference type="EMBL" id="MBD2534920.1"/>
    </source>
</evidence>
<feature type="domain" description="HAMP" evidence="9">
    <location>
        <begin position="363"/>
        <end position="415"/>
    </location>
</feature>
<dbReference type="SMART" id="SM00267">
    <property type="entry name" value="GGDEF"/>
    <property type="match status" value="1"/>
</dbReference>
<feature type="domain" description="PAC" evidence="7">
    <location>
        <begin position="504"/>
        <end position="558"/>
    </location>
</feature>
<dbReference type="SMART" id="SM00304">
    <property type="entry name" value="HAMP"/>
    <property type="match status" value="1"/>
</dbReference>
<dbReference type="InterPro" id="IPR052155">
    <property type="entry name" value="Biofilm_reg_signaling"/>
</dbReference>
<dbReference type="PROSITE" id="PS50883">
    <property type="entry name" value="EAL"/>
    <property type="match status" value="1"/>
</dbReference>
<keyword evidence="2" id="KW-1003">Cell membrane</keyword>
<reference evidence="11 12" key="1">
    <citation type="journal article" date="2020" name="ISME J.">
        <title>Comparative genomics reveals insights into cyanobacterial evolution and habitat adaptation.</title>
        <authorList>
            <person name="Chen M.Y."/>
            <person name="Teng W.K."/>
            <person name="Zhao L."/>
            <person name="Hu C.X."/>
            <person name="Zhou Y.K."/>
            <person name="Han B.P."/>
            <person name="Song L.R."/>
            <person name="Shu W.S."/>
        </authorList>
    </citation>
    <scope>NUCLEOTIDE SEQUENCE [LARGE SCALE GENOMIC DNA]</scope>
    <source>
        <strain evidence="11 12">FACHB-838</strain>
    </source>
</reference>
<dbReference type="Pfam" id="PF00563">
    <property type="entry name" value="EAL"/>
    <property type="match status" value="1"/>
</dbReference>
<accession>A0ABR8E118</accession>
<dbReference type="NCBIfam" id="TIGR00254">
    <property type="entry name" value="GGDEF"/>
    <property type="match status" value="1"/>
</dbReference>
<dbReference type="Pfam" id="PF00989">
    <property type="entry name" value="PAS"/>
    <property type="match status" value="1"/>
</dbReference>
<comment type="subcellular location">
    <subcellularLocation>
        <location evidence="1">Cell membrane</location>
        <topology evidence="1">Multi-pass membrane protein</topology>
    </subcellularLocation>
</comment>
<feature type="transmembrane region" description="Helical" evidence="6">
    <location>
        <begin position="12"/>
        <end position="32"/>
    </location>
</feature>
<evidence type="ECO:0000256" key="5">
    <source>
        <dbReference type="ARBA" id="ARBA00023136"/>
    </source>
</evidence>
<dbReference type="PANTHER" id="PTHR44757">
    <property type="entry name" value="DIGUANYLATE CYCLASE DGCP"/>
    <property type="match status" value="1"/>
</dbReference>
<dbReference type="InterPro" id="IPR029787">
    <property type="entry name" value="Nucleotide_cyclase"/>
</dbReference>
<evidence type="ECO:0000259" key="8">
    <source>
        <dbReference type="PROSITE" id="PS50883"/>
    </source>
</evidence>
<dbReference type="PANTHER" id="PTHR44757:SF2">
    <property type="entry name" value="BIOFILM ARCHITECTURE MAINTENANCE PROTEIN MBAA"/>
    <property type="match status" value="1"/>
</dbReference>
<dbReference type="InterPro" id="IPR035919">
    <property type="entry name" value="EAL_sf"/>
</dbReference>
<dbReference type="CDD" id="cd01948">
    <property type="entry name" value="EAL"/>
    <property type="match status" value="1"/>
</dbReference>
<dbReference type="CDD" id="cd00130">
    <property type="entry name" value="PAS"/>
    <property type="match status" value="1"/>
</dbReference>
<feature type="domain" description="EAL" evidence="8">
    <location>
        <begin position="733"/>
        <end position="988"/>
    </location>
</feature>
<dbReference type="Pfam" id="PF00672">
    <property type="entry name" value="HAMP"/>
    <property type="match status" value="1"/>
</dbReference>
<dbReference type="InterPro" id="IPR033479">
    <property type="entry name" value="dCache_1"/>
</dbReference>
<dbReference type="EMBL" id="JACJSI010000211">
    <property type="protein sequence ID" value="MBD2534920.1"/>
    <property type="molecule type" value="Genomic_DNA"/>
</dbReference>
<dbReference type="Gene3D" id="6.10.340.10">
    <property type="match status" value="1"/>
</dbReference>
<dbReference type="PROSITE" id="PS50887">
    <property type="entry name" value="GGDEF"/>
    <property type="match status" value="1"/>
</dbReference>
<dbReference type="InterPro" id="IPR043128">
    <property type="entry name" value="Rev_trsase/Diguanyl_cyclase"/>
</dbReference>
<name>A0ABR8E118_9NOSO</name>
<dbReference type="InterPro" id="IPR001610">
    <property type="entry name" value="PAC"/>
</dbReference>
<evidence type="ECO:0000259" key="7">
    <source>
        <dbReference type="PROSITE" id="PS50113"/>
    </source>
</evidence>
<dbReference type="InterPro" id="IPR003660">
    <property type="entry name" value="HAMP_dom"/>
</dbReference>
<dbReference type="SUPFAM" id="SSF158472">
    <property type="entry name" value="HAMP domain-like"/>
    <property type="match status" value="1"/>
</dbReference>
<dbReference type="PROSITE" id="PS50885">
    <property type="entry name" value="HAMP"/>
    <property type="match status" value="1"/>
</dbReference>
<dbReference type="InterPro" id="IPR000014">
    <property type="entry name" value="PAS"/>
</dbReference>
<dbReference type="InterPro" id="IPR000160">
    <property type="entry name" value="GGDEF_dom"/>
</dbReference>
<feature type="transmembrane region" description="Helical" evidence="6">
    <location>
        <begin position="343"/>
        <end position="365"/>
    </location>
</feature>
<dbReference type="SUPFAM" id="SSF141868">
    <property type="entry name" value="EAL domain-like"/>
    <property type="match status" value="1"/>
</dbReference>
<dbReference type="CDD" id="cd01949">
    <property type="entry name" value="GGDEF"/>
    <property type="match status" value="1"/>
</dbReference>
<evidence type="ECO:0000256" key="3">
    <source>
        <dbReference type="ARBA" id="ARBA00022692"/>
    </source>
</evidence>
<dbReference type="SMART" id="SM00086">
    <property type="entry name" value="PAC"/>
    <property type="match status" value="1"/>
</dbReference>
<keyword evidence="5 6" id="KW-0472">Membrane</keyword>
<evidence type="ECO:0000256" key="2">
    <source>
        <dbReference type="ARBA" id="ARBA00022475"/>
    </source>
</evidence>
<dbReference type="PROSITE" id="PS50113">
    <property type="entry name" value="PAC"/>
    <property type="match status" value="1"/>
</dbReference>
<keyword evidence="12" id="KW-1185">Reference proteome</keyword>
<dbReference type="Gene3D" id="3.20.20.450">
    <property type="entry name" value="EAL domain"/>
    <property type="match status" value="1"/>
</dbReference>
<dbReference type="Proteomes" id="UP000623440">
    <property type="component" value="Unassembled WGS sequence"/>
</dbReference>
<dbReference type="InterPro" id="IPR001633">
    <property type="entry name" value="EAL_dom"/>
</dbReference>
<evidence type="ECO:0000256" key="1">
    <source>
        <dbReference type="ARBA" id="ARBA00004651"/>
    </source>
</evidence>
<evidence type="ECO:0000256" key="6">
    <source>
        <dbReference type="SAM" id="Phobius"/>
    </source>
</evidence>
<keyword evidence="4 6" id="KW-1133">Transmembrane helix</keyword>
<proteinExistence type="predicted"/>
<dbReference type="CDD" id="cd06225">
    <property type="entry name" value="HAMP"/>
    <property type="match status" value="1"/>
</dbReference>
<evidence type="ECO:0000259" key="9">
    <source>
        <dbReference type="PROSITE" id="PS50885"/>
    </source>
</evidence>
<evidence type="ECO:0000313" key="12">
    <source>
        <dbReference type="Proteomes" id="UP000623440"/>
    </source>
</evidence>
<organism evidence="11 12">
    <name type="scientific">Nostoc flagelliforme FACHB-838</name>
    <dbReference type="NCBI Taxonomy" id="2692904"/>
    <lineage>
        <taxon>Bacteria</taxon>
        <taxon>Bacillati</taxon>
        <taxon>Cyanobacteriota</taxon>
        <taxon>Cyanophyceae</taxon>
        <taxon>Nostocales</taxon>
        <taxon>Nostocaceae</taxon>
        <taxon>Nostoc</taxon>
    </lineage>
</organism>
<dbReference type="Pfam" id="PF00990">
    <property type="entry name" value="GGDEF"/>
    <property type="match status" value="1"/>
</dbReference>
<dbReference type="Gene3D" id="3.30.450.20">
    <property type="entry name" value="PAS domain"/>
    <property type="match status" value="2"/>
</dbReference>
<protein>
    <submittedName>
        <fullName evidence="11">EAL domain-containing protein</fullName>
    </submittedName>
</protein>
<dbReference type="SMART" id="SM00052">
    <property type="entry name" value="EAL"/>
    <property type="match status" value="1"/>
</dbReference>
<dbReference type="SUPFAM" id="SSF55073">
    <property type="entry name" value="Nucleotide cyclase"/>
    <property type="match status" value="1"/>
</dbReference>
<evidence type="ECO:0000259" key="10">
    <source>
        <dbReference type="PROSITE" id="PS50887"/>
    </source>
</evidence>
<comment type="caution">
    <text evidence="11">The sequence shown here is derived from an EMBL/GenBank/DDBJ whole genome shotgun (WGS) entry which is preliminary data.</text>
</comment>